<keyword evidence="3" id="KW-1185">Reference proteome</keyword>
<sequence length="57" mass="6484">MGMSPCPIFMIPFFLIPFSSLLSCLLFRISGFVHPWIYSLFVQFLSGMVECGICMID</sequence>
<keyword evidence="1" id="KW-0472">Membrane</keyword>
<gene>
    <name evidence="2" type="ORF">BDW47DRAFT_111368</name>
</gene>
<accession>A0A2I2F2L3</accession>
<evidence type="ECO:0000313" key="3">
    <source>
        <dbReference type="Proteomes" id="UP000234585"/>
    </source>
</evidence>
<dbReference type="AlphaFoldDB" id="A0A2I2F2L3"/>
<name>A0A2I2F2L3_ASPCN</name>
<evidence type="ECO:0000256" key="1">
    <source>
        <dbReference type="SAM" id="Phobius"/>
    </source>
</evidence>
<dbReference type="GeneID" id="36521094"/>
<evidence type="ECO:0000313" key="2">
    <source>
        <dbReference type="EMBL" id="PLB34848.1"/>
    </source>
</evidence>
<keyword evidence="1" id="KW-0812">Transmembrane</keyword>
<proteinExistence type="predicted"/>
<keyword evidence="1" id="KW-1133">Transmembrane helix</keyword>
<protein>
    <submittedName>
        <fullName evidence="2">Uncharacterized protein</fullName>
    </submittedName>
</protein>
<dbReference type="Proteomes" id="UP000234585">
    <property type="component" value="Unassembled WGS sequence"/>
</dbReference>
<dbReference type="EMBL" id="KZ559171">
    <property type="protein sequence ID" value="PLB34848.1"/>
    <property type="molecule type" value="Genomic_DNA"/>
</dbReference>
<feature type="transmembrane region" description="Helical" evidence="1">
    <location>
        <begin position="7"/>
        <end position="30"/>
    </location>
</feature>
<organism evidence="2 3">
    <name type="scientific">Aspergillus candidus</name>
    <dbReference type="NCBI Taxonomy" id="41067"/>
    <lineage>
        <taxon>Eukaryota</taxon>
        <taxon>Fungi</taxon>
        <taxon>Dikarya</taxon>
        <taxon>Ascomycota</taxon>
        <taxon>Pezizomycotina</taxon>
        <taxon>Eurotiomycetes</taxon>
        <taxon>Eurotiomycetidae</taxon>
        <taxon>Eurotiales</taxon>
        <taxon>Aspergillaceae</taxon>
        <taxon>Aspergillus</taxon>
        <taxon>Aspergillus subgen. Circumdati</taxon>
    </lineage>
</organism>
<dbReference type="RefSeq" id="XP_024668860.1">
    <property type="nucleotide sequence ID" value="XM_024813934.1"/>
</dbReference>
<reference evidence="2 3" key="1">
    <citation type="submission" date="2017-12" db="EMBL/GenBank/DDBJ databases">
        <authorList>
            <consortium name="DOE Joint Genome Institute"/>
            <person name="Haridas S."/>
            <person name="Kjaerbolling I."/>
            <person name="Vesth T.C."/>
            <person name="Frisvad J.C."/>
            <person name="Nybo J.L."/>
            <person name="Theobald S."/>
            <person name="Kuo A."/>
            <person name="Bowyer P."/>
            <person name="Matsuda Y."/>
            <person name="Mondo S."/>
            <person name="Lyhne E.K."/>
            <person name="Kogle M.E."/>
            <person name="Clum A."/>
            <person name="Lipzen A."/>
            <person name="Salamov A."/>
            <person name="Ngan C.Y."/>
            <person name="Daum C."/>
            <person name="Chiniquy J."/>
            <person name="Barry K."/>
            <person name="LaButti K."/>
            <person name="Simmons B.A."/>
            <person name="Magnuson J.K."/>
            <person name="Mortensen U.H."/>
            <person name="Larsen T.O."/>
            <person name="Grigoriev I.V."/>
            <person name="Baker S.E."/>
            <person name="Andersen M.R."/>
            <person name="Nordberg H.P."/>
            <person name="Cantor M.N."/>
            <person name="Hua S.X."/>
        </authorList>
    </citation>
    <scope>NUCLEOTIDE SEQUENCE [LARGE SCALE GENOMIC DNA]</scope>
    <source>
        <strain evidence="2 3">CBS 102.13</strain>
    </source>
</reference>
<feature type="transmembrane region" description="Helical" evidence="1">
    <location>
        <begin position="36"/>
        <end position="56"/>
    </location>
</feature>